<dbReference type="SUPFAM" id="SSF53474">
    <property type="entry name" value="alpha/beta-Hydrolases"/>
    <property type="match status" value="1"/>
</dbReference>
<dbReference type="EMBL" id="JBHSQS010000004">
    <property type="protein sequence ID" value="MFC5923328.1"/>
    <property type="molecule type" value="Genomic_DNA"/>
</dbReference>
<dbReference type="GO" id="GO:0016787">
    <property type="term" value="F:hydrolase activity"/>
    <property type="evidence" value="ECO:0007669"/>
    <property type="project" value="UniProtKB-KW"/>
</dbReference>
<dbReference type="InterPro" id="IPR016292">
    <property type="entry name" value="Epoxide_hydrolase"/>
</dbReference>
<protein>
    <submittedName>
        <fullName evidence="5">Epoxide hydrolase family protein</fullName>
        <ecNumber evidence="5">3.-.-.-</ecNumber>
    </submittedName>
</protein>
<proteinExistence type="inferred from homology"/>
<dbReference type="EC" id="3.-.-.-" evidence="5"/>
<evidence type="ECO:0000256" key="2">
    <source>
        <dbReference type="ARBA" id="ARBA00022797"/>
    </source>
</evidence>
<evidence type="ECO:0000313" key="5">
    <source>
        <dbReference type="EMBL" id="MFC5923328.1"/>
    </source>
</evidence>
<dbReference type="PANTHER" id="PTHR21661:SF35">
    <property type="entry name" value="EPOXIDE HYDROLASE"/>
    <property type="match status" value="1"/>
</dbReference>
<keyword evidence="3 5" id="KW-0378">Hydrolase</keyword>
<keyword evidence="6" id="KW-1185">Reference proteome</keyword>
<dbReference type="InterPro" id="IPR000639">
    <property type="entry name" value="Epox_hydrolase-like"/>
</dbReference>
<gene>
    <name evidence="5" type="ORF">ACFQGL_08230</name>
</gene>
<dbReference type="PANTHER" id="PTHR21661">
    <property type="entry name" value="EPOXIDE HYDROLASE 1-RELATED"/>
    <property type="match status" value="1"/>
</dbReference>
<dbReference type="PIRSF" id="PIRSF001112">
    <property type="entry name" value="Epoxide_hydrolase"/>
    <property type="match status" value="1"/>
</dbReference>
<dbReference type="Proteomes" id="UP001596226">
    <property type="component" value="Unassembled WGS sequence"/>
</dbReference>
<evidence type="ECO:0000256" key="1">
    <source>
        <dbReference type="ARBA" id="ARBA00010088"/>
    </source>
</evidence>
<dbReference type="PRINTS" id="PR00412">
    <property type="entry name" value="EPOXHYDRLASE"/>
</dbReference>
<reference evidence="6" key="1">
    <citation type="journal article" date="2019" name="Int. J. Syst. Evol. Microbiol.">
        <title>The Global Catalogue of Microorganisms (GCM) 10K type strain sequencing project: providing services to taxonomists for standard genome sequencing and annotation.</title>
        <authorList>
            <consortium name="The Broad Institute Genomics Platform"/>
            <consortium name="The Broad Institute Genome Sequencing Center for Infectious Disease"/>
            <person name="Wu L."/>
            <person name="Ma J."/>
        </authorList>
    </citation>
    <scope>NUCLEOTIDE SEQUENCE [LARGE SCALE GENOMIC DNA]</scope>
    <source>
        <strain evidence="6">CGMCC 4.7144</strain>
    </source>
</reference>
<evidence type="ECO:0000256" key="3">
    <source>
        <dbReference type="ARBA" id="ARBA00022801"/>
    </source>
</evidence>
<keyword evidence="2" id="KW-0058">Aromatic hydrocarbons catabolism</keyword>
<sequence length="407" mass="46015">MSTEFRDALAPFHVNVEQDVLNDLHARLKATRFAADPENEDETYGLSTAYLKPIVEYWADGFDWRAAEAKLNVYNQHRLDVDGSPVHFIHERGKGPAPIPLLLMHGWPWTYYHWFKVIGPLTDPAAYGGDPADAFDVIVPSLPGFGFSTPLTNPRENYASMADRMQTLMTDVLGYQKYGVGAADYGALVAARLGHKYVDSLYGIHLAKDMPPAMFQGDRYWDLTGGQRTEELPDDVRARTLKFHETYVSHVAAHLLDGQTITHGLNDSPIGMLAWILRRWKKWSDRNGDFVANWPVDDILTFATIYWVTQSIGSSIRAYKNASLYPPTPVNDKTYVQAPASFTMQLGDAFPGVDTAEERIDIFKAGGGRFYADVRDFYVHKEGGHFGPYENPDFWIHDLRASFRKLR</sequence>
<dbReference type="InterPro" id="IPR029058">
    <property type="entry name" value="AB_hydrolase_fold"/>
</dbReference>
<feature type="domain" description="Epoxide hydrolase N-terminal" evidence="4">
    <location>
        <begin position="10"/>
        <end position="113"/>
    </location>
</feature>
<comment type="caution">
    <text evidence="5">The sequence shown here is derived from an EMBL/GenBank/DDBJ whole genome shotgun (WGS) entry which is preliminary data.</text>
</comment>
<organism evidence="5 6">
    <name type="scientific">Micromonospora vulcania</name>
    <dbReference type="NCBI Taxonomy" id="1441873"/>
    <lineage>
        <taxon>Bacteria</taxon>
        <taxon>Bacillati</taxon>
        <taxon>Actinomycetota</taxon>
        <taxon>Actinomycetes</taxon>
        <taxon>Micromonosporales</taxon>
        <taxon>Micromonosporaceae</taxon>
        <taxon>Micromonospora</taxon>
    </lineage>
</organism>
<comment type="similarity">
    <text evidence="1">Belongs to the peptidase S33 family.</text>
</comment>
<dbReference type="Gene3D" id="3.40.50.1820">
    <property type="entry name" value="alpha/beta hydrolase"/>
    <property type="match status" value="1"/>
</dbReference>
<accession>A0ABW1H312</accession>
<dbReference type="InterPro" id="IPR010497">
    <property type="entry name" value="Epoxide_hydro_N"/>
</dbReference>
<evidence type="ECO:0000259" key="4">
    <source>
        <dbReference type="Pfam" id="PF06441"/>
    </source>
</evidence>
<dbReference type="Pfam" id="PF06441">
    <property type="entry name" value="EHN"/>
    <property type="match status" value="1"/>
</dbReference>
<dbReference type="RefSeq" id="WP_377507832.1">
    <property type="nucleotide sequence ID" value="NZ_JBHSQS010000004.1"/>
</dbReference>
<name>A0ABW1H312_9ACTN</name>
<evidence type="ECO:0000313" key="6">
    <source>
        <dbReference type="Proteomes" id="UP001596226"/>
    </source>
</evidence>